<dbReference type="InterPro" id="IPR022742">
    <property type="entry name" value="Hydrolase_4"/>
</dbReference>
<dbReference type="Gene3D" id="3.40.50.1820">
    <property type="entry name" value="alpha/beta hydrolase"/>
    <property type="match status" value="1"/>
</dbReference>
<reference evidence="2 3" key="1">
    <citation type="submission" date="2024-04" db="EMBL/GenBank/DDBJ databases">
        <authorList>
            <person name="Wu Y.S."/>
            <person name="Zhang L."/>
        </authorList>
    </citation>
    <scope>NUCLEOTIDE SEQUENCE [LARGE SCALE GENOMIC DNA]</scope>
    <source>
        <strain evidence="2 3">KG-01</strain>
    </source>
</reference>
<feature type="domain" description="Serine aminopeptidase S33" evidence="1">
    <location>
        <begin position="9"/>
        <end position="243"/>
    </location>
</feature>
<dbReference type="GO" id="GO:0016787">
    <property type="term" value="F:hydrolase activity"/>
    <property type="evidence" value="ECO:0007669"/>
    <property type="project" value="UniProtKB-KW"/>
</dbReference>
<gene>
    <name evidence="2" type="ORF">AAF454_03890</name>
</gene>
<dbReference type="RefSeq" id="WP_068451691.1">
    <property type="nucleotide sequence ID" value="NZ_CP147847.1"/>
</dbReference>
<organism evidence="2 3">
    <name type="scientific">Kurthia gibsonii</name>
    <dbReference type="NCBI Taxonomy" id="33946"/>
    <lineage>
        <taxon>Bacteria</taxon>
        <taxon>Bacillati</taxon>
        <taxon>Bacillota</taxon>
        <taxon>Bacilli</taxon>
        <taxon>Bacillales</taxon>
        <taxon>Caryophanaceae</taxon>
        <taxon>Kurthia</taxon>
    </lineage>
</organism>
<dbReference type="InterPro" id="IPR000073">
    <property type="entry name" value="AB_hydrolase_1"/>
</dbReference>
<accession>A0ABU9LJI5</accession>
<dbReference type="Proteomes" id="UP001398420">
    <property type="component" value="Unassembled WGS sequence"/>
</dbReference>
<dbReference type="PRINTS" id="PR00111">
    <property type="entry name" value="ABHYDROLASE"/>
</dbReference>
<evidence type="ECO:0000259" key="1">
    <source>
        <dbReference type="Pfam" id="PF12146"/>
    </source>
</evidence>
<dbReference type="InterPro" id="IPR051044">
    <property type="entry name" value="MAG_DAG_Lipase"/>
</dbReference>
<keyword evidence="2" id="KW-0378">Hydrolase</keyword>
<evidence type="ECO:0000313" key="2">
    <source>
        <dbReference type="EMBL" id="MEL5987569.1"/>
    </source>
</evidence>
<sequence>MWKWEADGHAKAVIVIVHSAYEHHRRYAWLIEKFRVAGFHVITGDLPGHGEESKVKSAHDEYLKQYEKYIKLMIYEATQYNLPLFILGHGLGATLAMYAVGEFKYEIAGAILTSPWLHLQHQPSKFAAALKGVSKIAGSFKMHHEMNTKLLSRSYEFYTEMGRDPYYNSNVTIRWYHDVQQFMKAIYQLENHFKDIPVLMMNGKSDKIIDIQYNRQWLEKQKLSEYAYKEWANCYHDLFQEPERDLIYQYTEDFILNRLRTIGYIV</sequence>
<dbReference type="Pfam" id="PF12146">
    <property type="entry name" value="Hydrolase_4"/>
    <property type="match status" value="1"/>
</dbReference>
<comment type="caution">
    <text evidence="2">The sequence shown here is derived from an EMBL/GenBank/DDBJ whole genome shotgun (WGS) entry which is preliminary data.</text>
</comment>
<dbReference type="SUPFAM" id="SSF53474">
    <property type="entry name" value="alpha/beta-Hydrolases"/>
    <property type="match status" value="1"/>
</dbReference>
<name>A0ABU9LJI5_9BACL</name>
<dbReference type="InterPro" id="IPR029058">
    <property type="entry name" value="AB_hydrolase_fold"/>
</dbReference>
<keyword evidence="3" id="KW-1185">Reference proteome</keyword>
<dbReference type="PANTHER" id="PTHR11614">
    <property type="entry name" value="PHOSPHOLIPASE-RELATED"/>
    <property type="match status" value="1"/>
</dbReference>
<protein>
    <submittedName>
        <fullName evidence="2">Alpha/beta hydrolase</fullName>
    </submittedName>
</protein>
<evidence type="ECO:0000313" key="3">
    <source>
        <dbReference type="Proteomes" id="UP001398420"/>
    </source>
</evidence>
<dbReference type="EMBL" id="JBCEWA010000002">
    <property type="protein sequence ID" value="MEL5987569.1"/>
    <property type="molecule type" value="Genomic_DNA"/>
</dbReference>
<proteinExistence type="predicted"/>